<feature type="transmembrane region" description="Helical" evidence="1">
    <location>
        <begin position="412"/>
        <end position="431"/>
    </location>
</feature>
<gene>
    <name evidence="2" type="ordered locus">BN4_10574</name>
</gene>
<reference evidence="2 3" key="1">
    <citation type="journal article" date="2013" name="PLoS ONE">
        <title>The first genomic and proteomic characterization of a deep-sea sulfate reducer: insights into the piezophilic lifestyle of Desulfovibrio piezophilus.</title>
        <authorList>
            <person name="Pradel N."/>
            <person name="Ji B."/>
            <person name="Gimenez G."/>
            <person name="Talla E."/>
            <person name="Lenoble P."/>
            <person name="Garel M."/>
            <person name="Tamburini C."/>
            <person name="Fourquet P."/>
            <person name="Lebrun R."/>
            <person name="Bertin P."/>
            <person name="Denis Y."/>
            <person name="Pophillat M."/>
            <person name="Barbe V."/>
            <person name="Ollivier B."/>
            <person name="Dolla A."/>
        </authorList>
    </citation>
    <scope>NUCLEOTIDE SEQUENCE [LARGE SCALE GENOMIC DNA]</scope>
    <source>
        <strain evidence="3">DSM 10523 / SB164P1</strain>
    </source>
</reference>
<dbReference type="PANTHER" id="PTHR34219:SF8">
    <property type="entry name" value="PEPSY DOMAIN-CONTAINING PROTEIN"/>
    <property type="match status" value="1"/>
</dbReference>
<dbReference type="InterPro" id="IPR005625">
    <property type="entry name" value="PepSY-ass_TM"/>
</dbReference>
<keyword evidence="1" id="KW-0472">Membrane</keyword>
<protein>
    <submittedName>
        <fullName evidence="2">Putative Uncharacterized iron-regulated membrane protein</fullName>
    </submittedName>
</protein>
<keyword evidence="1" id="KW-1133">Transmembrane helix</keyword>
<evidence type="ECO:0000256" key="1">
    <source>
        <dbReference type="SAM" id="Phobius"/>
    </source>
</evidence>
<feature type="transmembrane region" description="Helical" evidence="1">
    <location>
        <begin position="200"/>
        <end position="224"/>
    </location>
</feature>
<dbReference type="eggNOG" id="COG3182">
    <property type="taxonomic scope" value="Bacteria"/>
</dbReference>
<dbReference type="KEGG" id="dpi:BN4_10574"/>
<reference evidence="3" key="2">
    <citation type="journal article" date="2013" name="Stand. Genomic Sci.">
        <title>Complete genome sequence of Desulfocapsa sulfexigens, a marine deltaproteobacterium specialized in disproportionating inorganic sulfur compounds.</title>
        <authorList>
            <person name="Finster K.W."/>
            <person name="Kjeldsen K.U."/>
            <person name="Kube M."/>
            <person name="Reinhardt R."/>
            <person name="Mussmann M."/>
            <person name="Amann R."/>
            <person name="Schreiber L."/>
        </authorList>
    </citation>
    <scope>NUCLEOTIDE SEQUENCE [LARGE SCALE GENOMIC DNA]</scope>
    <source>
        <strain evidence="3">DSM 10523 / SB164P1</strain>
    </source>
</reference>
<dbReference type="Proteomes" id="UP000011724">
    <property type="component" value="Chromosome"/>
</dbReference>
<feature type="transmembrane region" description="Helical" evidence="1">
    <location>
        <begin position="363"/>
        <end position="384"/>
    </location>
</feature>
<sequence length="561" mass="62132">MSLSKNTIQTKPRVKGPAVRIASAIHSAAGLWFFILLSLVLFSGTLAVFAPEMDQLIYPEMRLSLPQKGVGKINPGAIYDAVTQAYPGMGITYIDMAAHDRYAPAKTTIIFPDNKRRTVSIDPYTAKIIGEIPDMTVHSFIARMHAVLFQGLFGFYVVNFCGVLLLAITISGLIIYKRFWKSLFKIPRFKRGTRILLGDLHRLIGLWSIGFLLIISLTGSWYFYNFPLAHLGLVPNIIETQPSPHNISQADLDALGPQTPHRQSGAHLISVVLSAYPDMTITGIMPPMNLNMPFVVYGDRDEYLHGKDSNSISINPFTSEIIGANLSEDLSLSQYAFQGMSQLHHGELLPKNWGWPAQMIMKGIWFLCGLGTCFLSVSGLYFSLKRTRQSIKQLGWRKVWHWGKPWGGPMGLFKYINVLVLVALIAGYMHMVSMGQPKPALPQQAFSSQQAGPFNVSLRIKAGPRNDAINPIQPGGRLMVFPNIEGGLFEDARTILIGLTKAKGSSARGVRVKGAEKIAFAPLRLPRQLEGVEIWIELTQWDGTTSRTQWALSSGKNIAPL</sequence>
<feature type="transmembrane region" description="Helical" evidence="1">
    <location>
        <begin position="153"/>
        <end position="179"/>
    </location>
</feature>
<evidence type="ECO:0000313" key="2">
    <source>
        <dbReference type="EMBL" id="CCH47811.1"/>
    </source>
</evidence>
<dbReference type="PANTHER" id="PTHR34219">
    <property type="entry name" value="IRON-REGULATED INNER MEMBRANE PROTEIN-RELATED"/>
    <property type="match status" value="1"/>
</dbReference>
<proteinExistence type="predicted"/>
<evidence type="ECO:0000313" key="3">
    <source>
        <dbReference type="Proteomes" id="UP000011724"/>
    </source>
</evidence>
<organism evidence="2 3">
    <name type="scientific">Pseudodesulfovibrio piezophilus (strain DSM 21447 / JCM 15486 / C1TLV30)</name>
    <name type="common">Desulfovibrio piezophilus</name>
    <dbReference type="NCBI Taxonomy" id="1322246"/>
    <lineage>
        <taxon>Bacteria</taxon>
        <taxon>Pseudomonadati</taxon>
        <taxon>Thermodesulfobacteriota</taxon>
        <taxon>Desulfovibrionia</taxon>
        <taxon>Desulfovibrionales</taxon>
        <taxon>Desulfovibrionaceae</taxon>
    </lineage>
</organism>
<dbReference type="AlphaFoldDB" id="M1WJF6"/>
<keyword evidence="3" id="KW-1185">Reference proteome</keyword>
<accession>M1WJF6</accession>
<dbReference type="BioCyc" id="DPIE1322246:BN4_RS02960-MONOMER"/>
<keyword evidence="1" id="KW-0812">Transmembrane</keyword>
<name>M1WJF6_PSEP2</name>
<dbReference type="EMBL" id="FO203427">
    <property type="protein sequence ID" value="CCH47811.1"/>
    <property type="molecule type" value="Genomic_DNA"/>
</dbReference>
<dbReference type="PATRIC" id="fig|879567.3.peg.593"/>
<feature type="transmembrane region" description="Helical" evidence="1">
    <location>
        <begin position="21"/>
        <end position="50"/>
    </location>
</feature>
<dbReference type="STRING" id="1322246.BN4_10574"/>
<dbReference type="HOGENOM" id="CLU_485500_0_0_7"/>
<dbReference type="Pfam" id="PF03929">
    <property type="entry name" value="PepSY_TM"/>
    <property type="match status" value="1"/>
</dbReference>